<dbReference type="eggNOG" id="KOG1443">
    <property type="taxonomic scope" value="Eukaryota"/>
</dbReference>
<dbReference type="InterPro" id="IPR004853">
    <property type="entry name" value="Sugar_P_trans_dom"/>
</dbReference>
<dbReference type="Proteomes" id="UP000001070">
    <property type="component" value="Unassembled WGS sequence"/>
</dbReference>
<name>B4IXC6_DROGR</name>
<keyword evidence="4 6" id="KW-0472">Membrane</keyword>
<dbReference type="FunCoup" id="B4IXC6">
    <property type="interactions" value="2110"/>
</dbReference>
<dbReference type="HOGENOM" id="CLU_022332_1_3_1"/>
<keyword evidence="9" id="KW-1185">Reference proteome</keyword>
<accession>B4IXC6</accession>
<feature type="transmembrane region" description="Helical" evidence="6">
    <location>
        <begin position="312"/>
        <end position="332"/>
    </location>
</feature>
<dbReference type="AlphaFoldDB" id="B4IXC6"/>
<dbReference type="PhylomeDB" id="B4IXC6"/>
<feature type="transmembrane region" description="Helical" evidence="6">
    <location>
        <begin position="120"/>
        <end position="141"/>
    </location>
</feature>
<dbReference type="PANTHER" id="PTHR11132">
    <property type="entry name" value="SOLUTE CARRIER FAMILY 35"/>
    <property type="match status" value="1"/>
</dbReference>
<evidence type="ECO:0000256" key="3">
    <source>
        <dbReference type="ARBA" id="ARBA00022989"/>
    </source>
</evidence>
<dbReference type="InterPro" id="IPR037185">
    <property type="entry name" value="EmrE-like"/>
</dbReference>
<dbReference type="Pfam" id="PF03151">
    <property type="entry name" value="TPT"/>
    <property type="match status" value="1"/>
</dbReference>
<keyword evidence="2 6" id="KW-0812">Transmembrane</keyword>
<dbReference type="KEGG" id="dgr:6558810"/>
<feature type="region of interest" description="Disordered" evidence="5">
    <location>
        <begin position="1"/>
        <end position="77"/>
    </location>
</feature>
<reference evidence="8 9" key="1">
    <citation type="journal article" date="2007" name="Nature">
        <title>Evolution of genes and genomes on the Drosophila phylogeny.</title>
        <authorList>
            <consortium name="Drosophila 12 Genomes Consortium"/>
            <person name="Clark A.G."/>
            <person name="Eisen M.B."/>
            <person name="Smith D.R."/>
            <person name="Bergman C.M."/>
            <person name="Oliver B."/>
            <person name="Markow T.A."/>
            <person name="Kaufman T.C."/>
            <person name="Kellis M."/>
            <person name="Gelbart W."/>
            <person name="Iyer V.N."/>
            <person name="Pollard D.A."/>
            <person name="Sackton T.B."/>
            <person name="Larracuente A.M."/>
            <person name="Singh N.D."/>
            <person name="Abad J.P."/>
            <person name="Abt D.N."/>
            <person name="Adryan B."/>
            <person name="Aguade M."/>
            <person name="Akashi H."/>
            <person name="Anderson W.W."/>
            <person name="Aquadro C.F."/>
            <person name="Ardell D.H."/>
            <person name="Arguello R."/>
            <person name="Artieri C.G."/>
            <person name="Barbash D.A."/>
            <person name="Barker D."/>
            <person name="Barsanti P."/>
            <person name="Batterham P."/>
            <person name="Batzoglou S."/>
            <person name="Begun D."/>
            <person name="Bhutkar A."/>
            <person name="Blanco E."/>
            <person name="Bosak S.A."/>
            <person name="Bradley R.K."/>
            <person name="Brand A.D."/>
            <person name="Brent M.R."/>
            <person name="Brooks A.N."/>
            <person name="Brown R.H."/>
            <person name="Butlin R.K."/>
            <person name="Caggese C."/>
            <person name="Calvi B.R."/>
            <person name="Bernardo de Carvalho A."/>
            <person name="Caspi A."/>
            <person name="Castrezana S."/>
            <person name="Celniker S.E."/>
            <person name="Chang J.L."/>
            <person name="Chapple C."/>
            <person name="Chatterji S."/>
            <person name="Chinwalla A."/>
            <person name="Civetta A."/>
            <person name="Clifton S.W."/>
            <person name="Comeron J.M."/>
            <person name="Costello J.C."/>
            <person name="Coyne J.A."/>
            <person name="Daub J."/>
            <person name="David R.G."/>
            <person name="Delcher A.L."/>
            <person name="Delehaunty K."/>
            <person name="Do C.B."/>
            <person name="Ebling H."/>
            <person name="Edwards K."/>
            <person name="Eickbush T."/>
            <person name="Evans J.D."/>
            <person name="Filipski A."/>
            <person name="Findeiss S."/>
            <person name="Freyhult E."/>
            <person name="Fulton L."/>
            <person name="Fulton R."/>
            <person name="Garcia A.C."/>
            <person name="Gardiner A."/>
            <person name="Garfield D.A."/>
            <person name="Garvin B.E."/>
            <person name="Gibson G."/>
            <person name="Gilbert D."/>
            <person name="Gnerre S."/>
            <person name="Godfrey J."/>
            <person name="Good R."/>
            <person name="Gotea V."/>
            <person name="Gravely B."/>
            <person name="Greenberg A.J."/>
            <person name="Griffiths-Jones S."/>
            <person name="Gross S."/>
            <person name="Guigo R."/>
            <person name="Gustafson E.A."/>
            <person name="Haerty W."/>
            <person name="Hahn M.W."/>
            <person name="Halligan D.L."/>
            <person name="Halpern A.L."/>
            <person name="Halter G.M."/>
            <person name="Han M.V."/>
            <person name="Heger A."/>
            <person name="Hillier L."/>
            <person name="Hinrichs A.S."/>
            <person name="Holmes I."/>
            <person name="Hoskins R.A."/>
            <person name="Hubisz M.J."/>
            <person name="Hultmark D."/>
            <person name="Huntley M.A."/>
            <person name="Jaffe D.B."/>
            <person name="Jagadeeshan S."/>
            <person name="Jeck W.R."/>
            <person name="Johnson J."/>
            <person name="Jones C.D."/>
            <person name="Jordan W.C."/>
            <person name="Karpen G.H."/>
            <person name="Kataoka E."/>
            <person name="Keightley P.D."/>
            <person name="Kheradpour P."/>
            <person name="Kirkness E.F."/>
            <person name="Koerich L.B."/>
            <person name="Kristiansen K."/>
            <person name="Kudrna D."/>
            <person name="Kulathinal R.J."/>
            <person name="Kumar S."/>
            <person name="Kwok R."/>
            <person name="Lander E."/>
            <person name="Langley C.H."/>
            <person name="Lapoint R."/>
            <person name="Lazzaro B.P."/>
            <person name="Lee S.J."/>
            <person name="Levesque L."/>
            <person name="Li R."/>
            <person name="Lin C.F."/>
            <person name="Lin M.F."/>
            <person name="Lindblad-Toh K."/>
            <person name="Llopart A."/>
            <person name="Long M."/>
            <person name="Low L."/>
            <person name="Lozovsky E."/>
            <person name="Lu J."/>
            <person name="Luo M."/>
            <person name="Machado C.A."/>
            <person name="Makalowski W."/>
            <person name="Marzo M."/>
            <person name="Matsuda M."/>
            <person name="Matzkin L."/>
            <person name="McAllister B."/>
            <person name="McBride C.S."/>
            <person name="McKernan B."/>
            <person name="McKernan K."/>
            <person name="Mendez-Lago M."/>
            <person name="Minx P."/>
            <person name="Mollenhauer M.U."/>
            <person name="Montooth K."/>
            <person name="Mount S.M."/>
            <person name="Mu X."/>
            <person name="Myers E."/>
            <person name="Negre B."/>
            <person name="Newfeld S."/>
            <person name="Nielsen R."/>
            <person name="Noor M.A."/>
            <person name="O'Grady P."/>
            <person name="Pachter L."/>
            <person name="Papaceit M."/>
            <person name="Parisi M.J."/>
            <person name="Parisi M."/>
            <person name="Parts L."/>
            <person name="Pedersen J.S."/>
            <person name="Pesole G."/>
            <person name="Phillippy A.M."/>
            <person name="Ponting C.P."/>
            <person name="Pop M."/>
            <person name="Porcelli D."/>
            <person name="Powell J.R."/>
            <person name="Prohaska S."/>
            <person name="Pruitt K."/>
            <person name="Puig M."/>
            <person name="Quesneville H."/>
            <person name="Ram K.R."/>
            <person name="Rand D."/>
            <person name="Rasmussen M.D."/>
            <person name="Reed L.K."/>
            <person name="Reenan R."/>
            <person name="Reily A."/>
            <person name="Remington K.A."/>
            <person name="Rieger T.T."/>
            <person name="Ritchie M.G."/>
            <person name="Robin C."/>
            <person name="Rogers Y.H."/>
            <person name="Rohde C."/>
            <person name="Rozas J."/>
            <person name="Rubenfield M.J."/>
            <person name="Ruiz A."/>
            <person name="Russo S."/>
            <person name="Salzberg S.L."/>
            <person name="Sanchez-Gracia A."/>
            <person name="Saranga D.J."/>
            <person name="Sato H."/>
            <person name="Schaeffer S.W."/>
            <person name="Schatz M.C."/>
            <person name="Schlenke T."/>
            <person name="Schwartz R."/>
            <person name="Segarra C."/>
            <person name="Singh R.S."/>
            <person name="Sirot L."/>
            <person name="Sirota M."/>
            <person name="Sisneros N.B."/>
            <person name="Smith C.D."/>
            <person name="Smith T.F."/>
            <person name="Spieth J."/>
            <person name="Stage D.E."/>
            <person name="Stark A."/>
            <person name="Stephan W."/>
            <person name="Strausberg R.L."/>
            <person name="Strempel S."/>
            <person name="Sturgill D."/>
            <person name="Sutton G."/>
            <person name="Sutton G.G."/>
            <person name="Tao W."/>
            <person name="Teichmann S."/>
            <person name="Tobari Y.N."/>
            <person name="Tomimura Y."/>
            <person name="Tsolas J.M."/>
            <person name="Valente V.L."/>
            <person name="Venter E."/>
            <person name="Venter J.C."/>
            <person name="Vicario S."/>
            <person name="Vieira F.G."/>
            <person name="Vilella A.J."/>
            <person name="Villasante A."/>
            <person name="Walenz B."/>
            <person name="Wang J."/>
            <person name="Wasserman M."/>
            <person name="Watts T."/>
            <person name="Wilson D."/>
            <person name="Wilson R.K."/>
            <person name="Wing R.A."/>
            <person name="Wolfner M.F."/>
            <person name="Wong A."/>
            <person name="Wong G.K."/>
            <person name="Wu C.I."/>
            <person name="Wu G."/>
            <person name="Yamamoto D."/>
            <person name="Yang H.P."/>
            <person name="Yang S.P."/>
            <person name="Yorke J.A."/>
            <person name="Yoshida K."/>
            <person name="Zdobnov E."/>
            <person name="Zhang P."/>
            <person name="Zhang Y."/>
            <person name="Zimin A.V."/>
            <person name="Baldwin J."/>
            <person name="Abdouelleil A."/>
            <person name="Abdulkadir J."/>
            <person name="Abebe A."/>
            <person name="Abera B."/>
            <person name="Abreu J."/>
            <person name="Acer S.C."/>
            <person name="Aftuck L."/>
            <person name="Alexander A."/>
            <person name="An P."/>
            <person name="Anderson E."/>
            <person name="Anderson S."/>
            <person name="Arachi H."/>
            <person name="Azer M."/>
            <person name="Bachantsang P."/>
            <person name="Barry A."/>
            <person name="Bayul T."/>
            <person name="Berlin A."/>
            <person name="Bessette D."/>
            <person name="Bloom T."/>
            <person name="Blye J."/>
            <person name="Boguslavskiy L."/>
            <person name="Bonnet C."/>
            <person name="Boukhgalter B."/>
            <person name="Bourzgui I."/>
            <person name="Brown A."/>
            <person name="Cahill P."/>
            <person name="Channer S."/>
            <person name="Cheshatsang Y."/>
            <person name="Chuda L."/>
            <person name="Citroen M."/>
            <person name="Collymore A."/>
            <person name="Cooke P."/>
            <person name="Costello M."/>
            <person name="D'Aco K."/>
            <person name="Daza R."/>
            <person name="De Haan G."/>
            <person name="DeGray S."/>
            <person name="DeMaso C."/>
            <person name="Dhargay N."/>
            <person name="Dooley K."/>
            <person name="Dooley E."/>
            <person name="Doricent M."/>
            <person name="Dorje P."/>
            <person name="Dorjee K."/>
            <person name="Dupes A."/>
            <person name="Elong R."/>
            <person name="Falk J."/>
            <person name="Farina A."/>
            <person name="Faro S."/>
            <person name="Ferguson D."/>
            <person name="Fisher S."/>
            <person name="Foley C.D."/>
            <person name="Franke A."/>
            <person name="Friedrich D."/>
            <person name="Gadbois L."/>
            <person name="Gearin G."/>
            <person name="Gearin C.R."/>
            <person name="Giannoukos G."/>
            <person name="Goode T."/>
            <person name="Graham J."/>
            <person name="Grandbois E."/>
            <person name="Grewal S."/>
            <person name="Gyaltsen K."/>
            <person name="Hafez N."/>
            <person name="Hagos B."/>
            <person name="Hall J."/>
            <person name="Henson C."/>
            <person name="Hollinger A."/>
            <person name="Honan T."/>
            <person name="Huard M.D."/>
            <person name="Hughes L."/>
            <person name="Hurhula B."/>
            <person name="Husby M.E."/>
            <person name="Kamat A."/>
            <person name="Kanga B."/>
            <person name="Kashin S."/>
            <person name="Khazanovich D."/>
            <person name="Kisner P."/>
            <person name="Lance K."/>
            <person name="Lara M."/>
            <person name="Lee W."/>
            <person name="Lennon N."/>
            <person name="Letendre F."/>
            <person name="LeVine R."/>
            <person name="Lipovsky A."/>
            <person name="Liu X."/>
            <person name="Liu J."/>
            <person name="Liu S."/>
            <person name="Lokyitsang T."/>
            <person name="Lokyitsang Y."/>
            <person name="Lubonja R."/>
            <person name="Lui A."/>
            <person name="MacDonald P."/>
            <person name="Magnisalis V."/>
            <person name="Maru K."/>
            <person name="Matthews C."/>
            <person name="McCusker W."/>
            <person name="McDonough S."/>
            <person name="Mehta T."/>
            <person name="Meldrim J."/>
            <person name="Meneus L."/>
            <person name="Mihai O."/>
            <person name="Mihalev A."/>
            <person name="Mihova T."/>
            <person name="Mittelman R."/>
            <person name="Mlenga V."/>
            <person name="Montmayeur A."/>
            <person name="Mulrain L."/>
            <person name="Navidi A."/>
            <person name="Naylor J."/>
            <person name="Negash T."/>
            <person name="Nguyen T."/>
            <person name="Nguyen N."/>
            <person name="Nicol R."/>
            <person name="Norbu C."/>
            <person name="Norbu N."/>
            <person name="Novod N."/>
            <person name="O'Neill B."/>
            <person name="Osman S."/>
            <person name="Markiewicz E."/>
            <person name="Oyono O.L."/>
            <person name="Patti C."/>
            <person name="Phunkhang P."/>
            <person name="Pierre F."/>
            <person name="Priest M."/>
            <person name="Raghuraman S."/>
            <person name="Rege F."/>
            <person name="Reyes R."/>
            <person name="Rise C."/>
            <person name="Rogov P."/>
            <person name="Ross K."/>
            <person name="Ryan E."/>
            <person name="Settipalli S."/>
            <person name="Shea T."/>
            <person name="Sherpa N."/>
            <person name="Shi L."/>
            <person name="Shih D."/>
            <person name="Sparrow T."/>
            <person name="Spaulding J."/>
            <person name="Stalker J."/>
            <person name="Stange-Thomann N."/>
            <person name="Stavropoulos S."/>
            <person name="Stone C."/>
            <person name="Strader C."/>
            <person name="Tesfaye S."/>
            <person name="Thomson T."/>
            <person name="Thoulutsang Y."/>
            <person name="Thoulutsang D."/>
            <person name="Topham K."/>
            <person name="Topping I."/>
            <person name="Tsamla T."/>
            <person name="Vassiliev H."/>
            <person name="Vo A."/>
            <person name="Wangchuk T."/>
            <person name="Wangdi T."/>
            <person name="Weiand M."/>
            <person name="Wilkinson J."/>
            <person name="Wilson A."/>
            <person name="Yadav S."/>
            <person name="Young G."/>
            <person name="Yu Q."/>
            <person name="Zembek L."/>
            <person name="Zhong D."/>
            <person name="Zimmer A."/>
            <person name="Zwirko Z."/>
            <person name="Jaffe D.B."/>
            <person name="Alvarez P."/>
            <person name="Brockman W."/>
            <person name="Butler J."/>
            <person name="Chin C."/>
            <person name="Gnerre S."/>
            <person name="Grabherr M."/>
            <person name="Kleber M."/>
            <person name="Mauceli E."/>
            <person name="MacCallum I."/>
        </authorList>
    </citation>
    <scope>NUCLEOTIDE SEQUENCE [LARGE SCALE GENOMIC DNA]</scope>
    <source>
        <strain evidence="9">Tucson 15287-2541.00</strain>
    </source>
</reference>
<dbReference type="SUPFAM" id="SSF103481">
    <property type="entry name" value="Multidrug resistance efflux transporter EmrE"/>
    <property type="match status" value="1"/>
</dbReference>
<evidence type="ECO:0000256" key="2">
    <source>
        <dbReference type="ARBA" id="ARBA00022692"/>
    </source>
</evidence>
<dbReference type="InterPro" id="IPR050186">
    <property type="entry name" value="TPT_transporter"/>
</dbReference>
<dbReference type="CDD" id="cd21092">
    <property type="entry name" value="TPT_S35C2"/>
    <property type="match status" value="1"/>
</dbReference>
<feature type="compositionally biased region" description="Polar residues" evidence="5">
    <location>
        <begin position="31"/>
        <end position="64"/>
    </location>
</feature>
<evidence type="ECO:0000256" key="1">
    <source>
        <dbReference type="ARBA" id="ARBA00004141"/>
    </source>
</evidence>
<feature type="transmembrane region" description="Helical" evidence="6">
    <location>
        <begin position="274"/>
        <end position="292"/>
    </location>
</feature>
<organism evidence="9">
    <name type="scientific">Drosophila grimshawi</name>
    <name type="common">Hawaiian fruit fly</name>
    <name type="synonym">Idiomyia grimshawi</name>
    <dbReference type="NCBI Taxonomy" id="7222"/>
    <lineage>
        <taxon>Eukaryota</taxon>
        <taxon>Metazoa</taxon>
        <taxon>Ecdysozoa</taxon>
        <taxon>Arthropoda</taxon>
        <taxon>Hexapoda</taxon>
        <taxon>Insecta</taxon>
        <taxon>Pterygota</taxon>
        <taxon>Neoptera</taxon>
        <taxon>Endopterygota</taxon>
        <taxon>Diptera</taxon>
        <taxon>Brachycera</taxon>
        <taxon>Muscomorpha</taxon>
        <taxon>Ephydroidea</taxon>
        <taxon>Drosophilidae</taxon>
        <taxon>Drosophila</taxon>
        <taxon>Hawaiian Drosophila</taxon>
    </lineage>
</organism>
<dbReference type="OMA" id="LFWEVPK"/>
<evidence type="ECO:0000313" key="8">
    <source>
        <dbReference type="EMBL" id="EDV97458.1"/>
    </source>
</evidence>
<dbReference type="OrthoDB" id="18894at2759"/>
<feature type="transmembrane region" description="Helical" evidence="6">
    <location>
        <begin position="236"/>
        <end position="254"/>
    </location>
</feature>
<feature type="compositionally biased region" description="Polar residues" evidence="5">
    <location>
        <begin position="419"/>
        <end position="433"/>
    </location>
</feature>
<comment type="subcellular location">
    <subcellularLocation>
        <location evidence="1">Membrane</location>
        <topology evidence="1">Multi-pass membrane protein</topology>
    </subcellularLocation>
</comment>
<evidence type="ECO:0000256" key="5">
    <source>
        <dbReference type="SAM" id="MobiDB-lite"/>
    </source>
</evidence>
<dbReference type="InParanoid" id="B4IXC6"/>
<evidence type="ECO:0000256" key="6">
    <source>
        <dbReference type="SAM" id="Phobius"/>
    </source>
</evidence>
<feature type="region of interest" description="Disordered" evidence="5">
    <location>
        <begin position="403"/>
        <end position="433"/>
    </location>
</feature>
<protein>
    <submittedName>
        <fullName evidence="8">GH16885</fullName>
    </submittedName>
</protein>
<dbReference type="GO" id="GO:0016020">
    <property type="term" value="C:membrane"/>
    <property type="evidence" value="ECO:0007669"/>
    <property type="project" value="UniProtKB-SubCell"/>
</dbReference>
<dbReference type="EMBL" id="CH916366">
    <property type="protein sequence ID" value="EDV97458.1"/>
    <property type="molecule type" value="Genomic_DNA"/>
</dbReference>
<keyword evidence="3 6" id="KW-1133">Transmembrane helix</keyword>
<evidence type="ECO:0000256" key="4">
    <source>
        <dbReference type="ARBA" id="ARBA00023136"/>
    </source>
</evidence>
<feature type="domain" description="Sugar phosphate transporter" evidence="7">
    <location>
        <begin position="93"/>
        <end position="384"/>
    </location>
</feature>
<evidence type="ECO:0000259" key="7">
    <source>
        <dbReference type="Pfam" id="PF03151"/>
    </source>
</evidence>
<sequence length="475" mass="53202">MVAPKYQRLSNGDVGSGNDGDSNIDELELSQHLSHQNATSTASQEHRQSSSQANFKYPTDSASTQQQQQQPPHVGMTRQADARFKQMAMCSLVIVLIYLVLSIALTFYQTDIIRDYRYPLSIVVYHLVWKFMLAALVRNIFRMRWGKARVQLEWRVALRKLAPAGISSGIDIGFSNWGLALVPISLYTMTKSSTIVFILLFAFILGLERKSWSLVLIVGLIVLGLFMFTYKSTQFKSLGFIFILFASLCSGLRWSFAQLIMQKYKLGLDNPIDMIYHMQPWMITALLPLVYFNEGSKLYTLMGSLNSFPIDHIAWVIARITLGAYIAFLMEVSEFMVLCKTSSLTLSIAGIFKDICQVALAVELKGDQLSSINVVGLAVCLVGIGFHLVHKYSSMEKMSKQQLATQMEGGGEDMDTEYDFNNKTNAGNSTGSHATLTVPLLEQTDSEDELSNGNTSKENASDVIFDVLKRRDMQR</sequence>
<dbReference type="STRING" id="7222.B4IXC6"/>
<gene>
    <name evidence="8" type="primary">Dgri\GH16885</name>
    <name evidence="8" type="ORF">Dgri_GH16885</name>
</gene>
<evidence type="ECO:0000313" key="9">
    <source>
        <dbReference type="Proteomes" id="UP000001070"/>
    </source>
</evidence>
<feature type="transmembrane region" description="Helical" evidence="6">
    <location>
        <begin position="186"/>
        <end position="205"/>
    </location>
</feature>
<feature type="transmembrane region" description="Helical" evidence="6">
    <location>
        <begin position="368"/>
        <end position="389"/>
    </location>
</feature>
<feature type="transmembrane region" description="Helical" evidence="6">
    <location>
        <begin position="212"/>
        <end position="230"/>
    </location>
</feature>
<feature type="transmembrane region" description="Helical" evidence="6">
    <location>
        <begin position="87"/>
        <end position="108"/>
    </location>
</feature>
<proteinExistence type="predicted"/>